<keyword evidence="9" id="KW-1185">Reference proteome</keyword>
<dbReference type="PANTHER" id="PTHR11610">
    <property type="entry name" value="LIPASE"/>
    <property type="match status" value="1"/>
</dbReference>
<comment type="similarity">
    <text evidence="2 5">Belongs to the AB hydrolase superfamily. Lipase family.</text>
</comment>
<gene>
    <name evidence="8" type="ORF">HERILL_LOCUS12752</name>
</gene>
<evidence type="ECO:0000313" key="9">
    <source>
        <dbReference type="Proteomes" id="UP000594454"/>
    </source>
</evidence>
<dbReference type="Proteomes" id="UP000594454">
    <property type="component" value="Chromosome 5"/>
</dbReference>
<evidence type="ECO:0000256" key="1">
    <source>
        <dbReference type="ARBA" id="ARBA00004613"/>
    </source>
</evidence>
<keyword evidence="3" id="KW-0964">Secreted</keyword>
<dbReference type="InterPro" id="IPR029058">
    <property type="entry name" value="AB_hydrolase_fold"/>
</dbReference>
<dbReference type="GO" id="GO:0016042">
    <property type="term" value="P:lipid catabolic process"/>
    <property type="evidence" value="ECO:0007669"/>
    <property type="project" value="TreeGrafter"/>
</dbReference>
<dbReference type="GO" id="GO:0005615">
    <property type="term" value="C:extracellular space"/>
    <property type="evidence" value="ECO:0007669"/>
    <property type="project" value="TreeGrafter"/>
</dbReference>
<dbReference type="InterPro" id="IPR013818">
    <property type="entry name" value="Lipase"/>
</dbReference>
<proteinExistence type="inferred from homology"/>
<evidence type="ECO:0000256" key="3">
    <source>
        <dbReference type="ARBA" id="ARBA00022525"/>
    </source>
</evidence>
<evidence type="ECO:0000256" key="6">
    <source>
        <dbReference type="SAM" id="SignalP"/>
    </source>
</evidence>
<evidence type="ECO:0000256" key="2">
    <source>
        <dbReference type="ARBA" id="ARBA00010701"/>
    </source>
</evidence>
<dbReference type="InterPro" id="IPR000734">
    <property type="entry name" value="TAG_lipase"/>
</dbReference>
<evidence type="ECO:0000313" key="8">
    <source>
        <dbReference type="EMBL" id="CAD7090258.1"/>
    </source>
</evidence>
<sequence length="387" mass="42446">MRFIPVILFLLLAVLSLSLCEPRAKARSRADPLPVARPVPFNFPGKGLWNLIPSFSDLVRKVVPGAGEIFFLSKNVLAGTPSKVVSYYVNKVCGIASYWNVLKPNYAPQEADLHWELYSDNSVVSAPLKDPSPFIESKGFNPDLNITILVTGWESLVSDKLGEDVIDSMRKAYRQRETENLIVFDAGRFVNSLYRWATLNALWVGEVLGNALVHLSKKVNNPRIHLIGHSVGATIVGVAGRRYHGSTGEYISRITGLDPAMPCLDASIGLRKGDATFVDVIHTNSGVLGKREPIGDADFYPNGPVALPPGCLNVVCAHFRAVSYYVESVQPGSEDNFLAIRCGSIDEYNTKKCSGKRIPMGYSTPSYVRGTYYLETNAKSPYGQNSV</sequence>
<organism evidence="8 9">
    <name type="scientific">Hermetia illucens</name>
    <name type="common">Black soldier fly</name>
    <dbReference type="NCBI Taxonomy" id="343691"/>
    <lineage>
        <taxon>Eukaryota</taxon>
        <taxon>Metazoa</taxon>
        <taxon>Ecdysozoa</taxon>
        <taxon>Arthropoda</taxon>
        <taxon>Hexapoda</taxon>
        <taxon>Insecta</taxon>
        <taxon>Pterygota</taxon>
        <taxon>Neoptera</taxon>
        <taxon>Endopterygota</taxon>
        <taxon>Diptera</taxon>
        <taxon>Brachycera</taxon>
        <taxon>Stratiomyomorpha</taxon>
        <taxon>Stratiomyidae</taxon>
        <taxon>Hermetiinae</taxon>
        <taxon>Hermetia</taxon>
    </lineage>
</organism>
<dbReference type="EMBL" id="LR899013">
    <property type="protein sequence ID" value="CAD7090258.1"/>
    <property type="molecule type" value="Genomic_DNA"/>
</dbReference>
<keyword evidence="4 6" id="KW-0732">Signal</keyword>
<dbReference type="Gene3D" id="3.40.50.1820">
    <property type="entry name" value="alpha/beta hydrolase"/>
    <property type="match status" value="1"/>
</dbReference>
<dbReference type="SMR" id="A0A7R8YZS0"/>
<dbReference type="PANTHER" id="PTHR11610:SF149">
    <property type="entry name" value="FI01450P-RELATED"/>
    <property type="match status" value="1"/>
</dbReference>
<dbReference type="Pfam" id="PF00151">
    <property type="entry name" value="Lipase"/>
    <property type="match status" value="1"/>
</dbReference>
<feature type="chain" id="PRO_5031134245" description="Lipase domain-containing protein" evidence="6">
    <location>
        <begin position="21"/>
        <end position="387"/>
    </location>
</feature>
<reference evidence="8 9" key="1">
    <citation type="submission" date="2020-11" db="EMBL/GenBank/DDBJ databases">
        <authorList>
            <person name="Wallbank WR R."/>
            <person name="Pardo Diaz C."/>
            <person name="Kozak K."/>
            <person name="Martin S."/>
            <person name="Jiggins C."/>
            <person name="Moest M."/>
            <person name="Warren A I."/>
            <person name="Generalovic N T."/>
            <person name="Byers J.R.P. K."/>
            <person name="Montejo-Kovacevich G."/>
            <person name="Yen C E."/>
        </authorList>
    </citation>
    <scope>NUCLEOTIDE SEQUENCE [LARGE SCALE GENOMIC DNA]</scope>
</reference>
<evidence type="ECO:0000256" key="5">
    <source>
        <dbReference type="RuleBase" id="RU004262"/>
    </source>
</evidence>
<accession>A0A7R8YZS0</accession>
<evidence type="ECO:0000256" key="4">
    <source>
        <dbReference type="ARBA" id="ARBA00022729"/>
    </source>
</evidence>
<dbReference type="OrthoDB" id="199913at2759"/>
<feature type="signal peptide" evidence="6">
    <location>
        <begin position="1"/>
        <end position="20"/>
    </location>
</feature>
<name>A0A7R8YZS0_HERIL</name>
<dbReference type="InParanoid" id="A0A7R8YZS0"/>
<dbReference type="GO" id="GO:0017171">
    <property type="term" value="F:serine hydrolase activity"/>
    <property type="evidence" value="ECO:0007669"/>
    <property type="project" value="TreeGrafter"/>
</dbReference>
<dbReference type="AlphaFoldDB" id="A0A7R8YZS0"/>
<protein>
    <recommendedName>
        <fullName evidence="7">Lipase domain-containing protein</fullName>
    </recommendedName>
</protein>
<dbReference type="GO" id="GO:0016298">
    <property type="term" value="F:lipase activity"/>
    <property type="evidence" value="ECO:0007669"/>
    <property type="project" value="InterPro"/>
</dbReference>
<evidence type="ECO:0000259" key="7">
    <source>
        <dbReference type="Pfam" id="PF00151"/>
    </source>
</evidence>
<comment type="subcellular location">
    <subcellularLocation>
        <location evidence="1">Secreted</location>
    </subcellularLocation>
</comment>
<feature type="domain" description="Lipase" evidence="7">
    <location>
        <begin position="132"/>
        <end position="382"/>
    </location>
</feature>
<dbReference type="SUPFAM" id="SSF53474">
    <property type="entry name" value="alpha/beta-Hydrolases"/>
    <property type="match status" value="1"/>
</dbReference>
<dbReference type="PRINTS" id="PR00821">
    <property type="entry name" value="TAGLIPASE"/>
</dbReference>